<comment type="caution">
    <text evidence="4">The sequence shown here is derived from an EMBL/GenBank/DDBJ whole genome shotgun (WGS) entry which is preliminary data.</text>
</comment>
<reference evidence="5" key="1">
    <citation type="journal article" date="2016" name="Front. Microbiol.">
        <title>Molecular Keys to the Janthinobacterium and Duganella spp. Interaction with the Plant Pathogen Fusarium graminearum.</title>
        <authorList>
            <person name="Haack F.S."/>
            <person name="Poehlein A."/>
            <person name="Kroger C."/>
            <person name="Voigt C.A."/>
            <person name="Piepenbring M."/>
            <person name="Bode H.B."/>
            <person name="Daniel R."/>
            <person name="Schafer W."/>
            <person name="Streit W.R."/>
        </authorList>
    </citation>
    <scope>NUCLEOTIDE SEQUENCE [LARGE SCALE GENOMIC DNA]</scope>
    <source>
        <strain evidence="5">T54</strain>
    </source>
</reference>
<dbReference type="GO" id="GO:0000160">
    <property type="term" value="P:phosphorelay signal transduction system"/>
    <property type="evidence" value="ECO:0007669"/>
    <property type="project" value="InterPro"/>
</dbReference>
<dbReference type="SUPFAM" id="SSF52172">
    <property type="entry name" value="CheY-like"/>
    <property type="match status" value="1"/>
</dbReference>
<dbReference type="AlphaFoldDB" id="A0A1E7X501"/>
<protein>
    <submittedName>
        <fullName evidence="4">Response regulator protein TmoT</fullName>
    </submittedName>
</protein>
<dbReference type="InterPro" id="IPR001789">
    <property type="entry name" value="Sig_transdc_resp-reg_receiver"/>
</dbReference>
<dbReference type="PROSITE" id="PS50110">
    <property type="entry name" value="RESPONSE_REGULATORY"/>
    <property type="match status" value="1"/>
</dbReference>
<organism evidence="4 5">
    <name type="scientific">Duganella phyllosphaerae</name>
    <dbReference type="NCBI Taxonomy" id="762836"/>
    <lineage>
        <taxon>Bacteria</taxon>
        <taxon>Pseudomonadati</taxon>
        <taxon>Pseudomonadota</taxon>
        <taxon>Betaproteobacteria</taxon>
        <taxon>Burkholderiales</taxon>
        <taxon>Oxalobacteraceae</taxon>
        <taxon>Telluria group</taxon>
        <taxon>Duganella</taxon>
    </lineage>
</organism>
<evidence type="ECO:0000313" key="4">
    <source>
        <dbReference type="EMBL" id="OFA07693.1"/>
    </source>
</evidence>
<accession>A0A1E7X501</accession>
<dbReference type="Pfam" id="PF00072">
    <property type="entry name" value="Response_reg"/>
    <property type="match status" value="1"/>
</dbReference>
<evidence type="ECO:0000313" key="5">
    <source>
        <dbReference type="Proteomes" id="UP000175989"/>
    </source>
</evidence>
<dbReference type="Proteomes" id="UP000175989">
    <property type="component" value="Unassembled WGS sequence"/>
</dbReference>
<keyword evidence="1 2" id="KW-0597">Phosphoprotein</keyword>
<dbReference type="InterPro" id="IPR050595">
    <property type="entry name" value="Bact_response_regulator"/>
</dbReference>
<dbReference type="SMART" id="SM00448">
    <property type="entry name" value="REC"/>
    <property type="match status" value="1"/>
</dbReference>
<evidence type="ECO:0000259" key="3">
    <source>
        <dbReference type="PROSITE" id="PS50110"/>
    </source>
</evidence>
<gene>
    <name evidence="4" type="primary">tmoT_3</name>
    <name evidence="4" type="ORF">DUPY_10900</name>
</gene>
<evidence type="ECO:0000256" key="2">
    <source>
        <dbReference type="PROSITE-ProRule" id="PRU00169"/>
    </source>
</evidence>
<keyword evidence="5" id="KW-1185">Reference proteome</keyword>
<feature type="modified residue" description="4-aspartylphosphate" evidence="2">
    <location>
        <position position="77"/>
    </location>
</feature>
<dbReference type="Gene3D" id="3.40.50.2300">
    <property type="match status" value="1"/>
</dbReference>
<dbReference type="InterPro" id="IPR011006">
    <property type="entry name" value="CheY-like_superfamily"/>
</dbReference>
<name>A0A1E7X501_9BURK</name>
<dbReference type="PANTHER" id="PTHR44591">
    <property type="entry name" value="STRESS RESPONSE REGULATOR PROTEIN 1"/>
    <property type="match status" value="1"/>
</dbReference>
<proteinExistence type="predicted"/>
<evidence type="ECO:0000256" key="1">
    <source>
        <dbReference type="ARBA" id="ARBA00022553"/>
    </source>
</evidence>
<dbReference type="EMBL" id="LROM01000058">
    <property type="protein sequence ID" value="OFA07693.1"/>
    <property type="molecule type" value="Genomic_DNA"/>
</dbReference>
<sequence>MGFGEIKPTMMNNDNLPAGAAAIPAPALICVVDDDASVRQALDNLLTSADYTPLCFDSGEACLAYGQLDGVDFAVVDVKLGGMSGFELQQRLSSMNLDLPMVFISGHADSGMEALAARAGAIALLHKPIDVDRLLALIDQALVGHPPPS</sequence>
<dbReference type="PANTHER" id="PTHR44591:SF25">
    <property type="entry name" value="CHEMOTAXIS TWO-COMPONENT RESPONSE REGULATOR"/>
    <property type="match status" value="1"/>
</dbReference>
<feature type="domain" description="Response regulatory" evidence="3">
    <location>
        <begin position="28"/>
        <end position="142"/>
    </location>
</feature>